<keyword evidence="6" id="KW-0645">Protease</keyword>
<dbReference type="Pfam" id="PF00905">
    <property type="entry name" value="Transpeptidase"/>
    <property type="match status" value="1"/>
</dbReference>
<dbReference type="PANTHER" id="PTHR30627:SF2">
    <property type="entry name" value="PEPTIDOGLYCAN D,D-TRANSPEPTIDASE MRDA"/>
    <property type="match status" value="1"/>
</dbReference>
<evidence type="ECO:0000256" key="7">
    <source>
        <dbReference type="ARBA" id="ARBA00022692"/>
    </source>
</evidence>
<keyword evidence="9" id="KW-0133">Cell shape</keyword>
<keyword evidence="13" id="KW-0961">Cell wall biogenesis/degradation</keyword>
<dbReference type="InterPro" id="IPR017790">
    <property type="entry name" value="Penicillin-binding_protein_2"/>
</dbReference>
<sequence>MKKEIMRSGIFTRRALLVAGGQIAVFGILGAKLYKMQVVDGEKYTAMARGNSVSVRLLPASRGRIFDRFGAALANNRQNWRALLMVEQTDDSASVLDAFSKLVPLSDSERTRITRELHTHQRYVPVMLQDFLTWEQMALIEVNAPNLPGVLIDVGSTRIYPESELLSHVVGYVAPPHDADLKSDPTLAMPGMRVGRTGVEGFNDIALRGHAGAQQLEVNAVGRVIRELDRQEGTPGTDIGLSIDTALQQATTNHLAGLSASAVVMDPRNGEVLAMVSQPSFDPTLFDSGVSNTQWQSWMSDPRKPLINKAAAGVYPPGSTFKPAVAMAGLSSGAIGPEEMLNCPGHFDLGNARFYCWRKWGHGMQTVTTALKNSCDVFFYQVALRTGIDTLAAYAKRFGIGADTGMDITNVSPGFMPTKAWRARQHKAWPLGDTVVSGIGQGYILATPLSLATLCSRVATGRAVQPHVARHRDGVLQTGSAAEDWPEMSMPSHYFNLVRQGMFEVINAPDGTGKIAKLALPGVQMAGKTGSAQVIRVSRAQRERGFNSMDLPWALRPHALFIGFAPYDAPRYAVAVVVEHGNAGADAAGPVARDIMTDALTLDPAGRDKPLNPPPASPLQSS</sequence>
<dbReference type="InterPro" id="IPR050515">
    <property type="entry name" value="Beta-lactam/transpept"/>
</dbReference>
<evidence type="ECO:0000256" key="3">
    <source>
        <dbReference type="ARBA" id="ARBA00022475"/>
    </source>
</evidence>
<dbReference type="Gene3D" id="3.30.1390.30">
    <property type="entry name" value="Penicillin-binding protein 2a, domain 3"/>
    <property type="match status" value="1"/>
</dbReference>
<dbReference type="EMBL" id="JAESVA010000014">
    <property type="protein sequence ID" value="MCB8883501.1"/>
    <property type="molecule type" value="Genomic_DNA"/>
</dbReference>
<comment type="caution">
    <text evidence="17">The sequence shown here is derived from an EMBL/GenBank/DDBJ whole genome shotgun (WGS) entry which is preliminary data.</text>
</comment>
<evidence type="ECO:0000256" key="13">
    <source>
        <dbReference type="ARBA" id="ARBA00023316"/>
    </source>
</evidence>
<dbReference type="GO" id="GO:0005886">
    <property type="term" value="C:plasma membrane"/>
    <property type="evidence" value="ECO:0007669"/>
    <property type="project" value="UniProtKB-SubCell"/>
</dbReference>
<dbReference type="RefSeq" id="WP_227310159.1">
    <property type="nucleotide sequence ID" value="NZ_JAESVA010000014.1"/>
</dbReference>
<evidence type="ECO:0000259" key="16">
    <source>
        <dbReference type="Pfam" id="PF03717"/>
    </source>
</evidence>
<evidence type="ECO:0000256" key="6">
    <source>
        <dbReference type="ARBA" id="ARBA00022670"/>
    </source>
</evidence>
<comment type="subcellular location">
    <subcellularLocation>
        <location evidence="2">Cell membrane</location>
    </subcellularLocation>
    <subcellularLocation>
        <location evidence="1">Membrane</location>
        <topology evidence="1">Single-pass membrane protein</topology>
    </subcellularLocation>
</comment>
<keyword evidence="10" id="KW-0573">Peptidoglycan synthesis</keyword>
<dbReference type="GO" id="GO:0071972">
    <property type="term" value="F:peptidoglycan L,D-transpeptidase activity"/>
    <property type="evidence" value="ECO:0007669"/>
    <property type="project" value="TreeGrafter"/>
</dbReference>
<reference evidence="17 18" key="1">
    <citation type="journal article" date="2021" name="Microorganisms">
        <title>Acidisoma silvae sp. nov. and Acidisomacellulosilytica sp. nov., Two Acidophilic Bacteria Isolated from Decaying Wood, Hydrolyzing Cellulose and Producing Poly-3-hydroxybutyrate.</title>
        <authorList>
            <person name="Mieszkin S."/>
            <person name="Pouder E."/>
            <person name="Uroz S."/>
            <person name="Simon-Colin C."/>
            <person name="Alain K."/>
        </authorList>
    </citation>
    <scope>NUCLEOTIDE SEQUENCE [LARGE SCALE GENOMIC DNA]</scope>
    <source>
        <strain evidence="17 18">HW T5.17</strain>
    </source>
</reference>
<keyword evidence="3" id="KW-1003">Cell membrane</keyword>
<proteinExistence type="predicted"/>
<feature type="domain" description="Penicillin-binding protein dimerisation" evidence="16">
    <location>
        <begin position="59"/>
        <end position="228"/>
    </location>
</feature>
<dbReference type="GO" id="GO:0008658">
    <property type="term" value="F:penicillin binding"/>
    <property type="evidence" value="ECO:0007669"/>
    <property type="project" value="InterPro"/>
</dbReference>
<name>A0A964E6F2_9PROT</name>
<organism evidence="17 18">
    <name type="scientific">Acidisoma cellulosilyticum</name>
    <dbReference type="NCBI Taxonomy" id="2802395"/>
    <lineage>
        <taxon>Bacteria</taxon>
        <taxon>Pseudomonadati</taxon>
        <taxon>Pseudomonadota</taxon>
        <taxon>Alphaproteobacteria</taxon>
        <taxon>Acetobacterales</taxon>
        <taxon>Acidocellaceae</taxon>
        <taxon>Acidisoma</taxon>
    </lineage>
</organism>
<dbReference type="Gene3D" id="3.90.1310.10">
    <property type="entry name" value="Penicillin-binding protein 2a (Domain 2)"/>
    <property type="match status" value="1"/>
</dbReference>
<evidence type="ECO:0000256" key="1">
    <source>
        <dbReference type="ARBA" id="ARBA00004167"/>
    </source>
</evidence>
<dbReference type="EC" id="3.4.16.4" evidence="17"/>
<keyword evidence="7" id="KW-0812">Transmembrane</keyword>
<dbReference type="SUPFAM" id="SSF56601">
    <property type="entry name" value="beta-lactamase/transpeptidase-like"/>
    <property type="match status" value="1"/>
</dbReference>
<evidence type="ECO:0000256" key="8">
    <source>
        <dbReference type="ARBA" id="ARBA00022801"/>
    </source>
</evidence>
<dbReference type="GO" id="GO:0008360">
    <property type="term" value="P:regulation of cell shape"/>
    <property type="evidence" value="ECO:0007669"/>
    <property type="project" value="UniProtKB-KW"/>
</dbReference>
<dbReference type="SUPFAM" id="SSF56519">
    <property type="entry name" value="Penicillin binding protein dimerisation domain"/>
    <property type="match status" value="1"/>
</dbReference>
<feature type="region of interest" description="Disordered" evidence="14">
    <location>
        <begin position="602"/>
        <end position="622"/>
    </location>
</feature>
<dbReference type="GO" id="GO:0006508">
    <property type="term" value="P:proteolysis"/>
    <property type="evidence" value="ECO:0007669"/>
    <property type="project" value="UniProtKB-KW"/>
</dbReference>
<dbReference type="Pfam" id="PF03717">
    <property type="entry name" value="PBP_dimer"/>
    <property type="match status" value="1"/>
</dbReference>
<evidence type="ECO:0000256" key="10">
    <source>
        <dbReference type="ARBA" id="ARBA00022984"/>
    </source>
</evidence>
<gene>
    <name evidence="17" type="primary">mrdA</name>
    <name evidence="17" type="ORF">ACELLULO517_24855</name>
</gene>
<keyword evidence="8 17" id="KW-0378">Hydrolase</keyword>
<keyword evidence="12" id="KW-0472">Membrane</keyword>
<keyword evidence="5 17" id="KW-0121">Carboxypeptidase</keyword>
<dbReference type="Proteomes" id="UP000721844">
    <property type="component" value="Unassembled WGS sequence"/>
</dbReference>
<evidence type="ECO:0000256" key="14">
    <source>
        <dbReference type="SAM" id="MobiDB-lite"/>
    </source>
</evidence>
<evidence type="ECO:0000256" key="11">
    <source>
        <dbReference type="ARBA" id="ARBA00022989"/>
    </source>
</evidence>
<dbReference type="NCBIfam" id="TIGR03423">
    <property type="entry name" value="pbp2_mrdA"/>
    <property type="match status" value="1"/>
</dbReference>
<dbReference type="InterPro" id="IPR012338">
    <property type="entry name" value="Beta-lactam/transpept-like"/>
</dbReference>
<evidence type="ECO:0000259" key="15">
    <source>
        <dbReference type="Pfam" id="PF00905"/>
    </source>
</evidence>
<protein>
    <submittedName>
        <fullName evidence="17">Penicillin-binding protein 2</fullName>
        <ecNumber evidence="17">3.4.16.4</ecNumber>
    </submittedName>
</protein>
<keyword evidence="4" id="KW-0997">Cell inner membrane</keyword>
<evidence type="ECO:0000256" key="2">
    <source>
        <dbReference type="ARBA" id="ARBA00004236"/>
    </source>
</evidence>
<feature type="compositionally biased region" description="Pro residues" evidence="14">
    <location>
        <begin position="611"/>
        <end position="622"/>
    </location>
</feature>
<dbReference type="AlphaFoldDB" id="A0A964E6F2"/>
<keyword evidence="11" id="KW-1133">Transmembrane helix</keyword>
<keyword evidence="18" id="KW-1185">Reference proteome</keyword>
<dbReference type="InterPro" id="IPR005311">
    <property type="entry name" value="PBP_dimer"/>
</dbReference>
<evidence type="ECO:0000256" key="5">
    <source>
        <dbReference type="ARBA" id="ARBA00022645"/>
    </source>
</evidence>
<evidence type="ECO:0000313" key="18">
    <source>
        <dbReference type="Proteomes" id="UP000721844"/>
    </source>
</evidence>
<evidence type="ECO:0000256" key="9">
    <source>
        <dbReference type="ARBA" id="ARBA00022960"/>
    </source>
</evidence>
<dbReference type="PANTHER" id="PTHR30627">
    <property type="entry name" value="PEPTIDOGLYCAN D,D-TRANSPEPTIDASE"/>
    <property type="match status" value="1"/>
</dbReference>
<dbReference type="GO" id="GO:0071555">
    <property type="term" value="P:cell wall organization"/>
    <property type="evidence" value="ECO:0007669"/>
    <property type="project" value="UniProtKB-KW"/>
</dbReference>
<feature type="domain" description="Penicillin-binding protein transpeptidase" evidence="15">
    <location>
        <begin position="261"/>
        <end position="596"/>
    </location>
</feature>
<dbReference type="GO" id="GO:0009002">
    <property type="term" value="F:serine-type D-Ala-D-Ala carboxypeptidase activity"/>
    <property type="evidence" value="ECO:0007669"/>
    <property type="project" value="UniProtKB-EC"/>
</dbReference>
<dbReference type="InterPro" id="IPR001460">
    <property type="entry name" value="PCN-bd_Tpept"/>
</dbReference>
<dbReference type="InterPro" id="IPR036138">
    <property type="entry name" value="PBP_dimer_sf"/>
</dbReference>
<dbReference type="GO" id="GO:0009252">
    <property type="term" value="P:peptidoglycan biosynthetic process"/>
    <property type="evidence" value="ECO:0007669"/>
    <property type="project" value="UniProtKB-KW"/>
</dbReference>
<evidence type="ECO:0000313" key="17">
    <source>
        <dbReference type="EMBL" id="MCB8883501.1"/>
    </source>
</evidence>
<evidence type="ECO:0000256" key="12">
    <source>
        <dbReference type="ARBA" id="ARBA00023136"/>
    </source>
</evidence>
<evidence type="ECO:0000256" key="4">
    <source>
        <dbReference type="ARBA" id="ARBA00022519"/>
    </source>
</evidence>
<accession>A0A964E6F2</accession>
<dbReference type="Gene3D" id="3.40.710.10">
    <property type="entry name" value="DD-peptidase/beta-lactamase superfamily"/>
    <property type="match status" value="1"/>
</dbReference>